<keyword evidence="7" id="KW-0256">Endoplasmic reticulum</keyword>
<evidence type="ECO:0000256" key="5">
    <source>
        <dbReference type="ARBA" id="ARBA00032061"/>
    </source>
</evidence>
<comment type="similarity">
    <text evidence="7">Belongs to the glycosyltransferase 28 family.</text>
</comment>
<accession>A0A066XM33</accession>
<gene>
    <name evidence="7" type="primary">ALG13</name>
    <name evidence="9" type="ORF">CSUB01_12555</name>
</gene>
<dbReference type="Gene3D" id="3.40.50.2000">
    <property type="entry name" value="Glycogen Phosphorylase B"/>
    <property type="match status" value="1"/>
</dbReference>
<dbReference type="SUPFAM" id="SSF53756">
    <property type="entry name" value="UDP-Glycosyltransferase/glycogen phosphorylase"/>
    <property type="match status" value="1"/>
</dbReference>
<comment type="subcellular location">
    <subcellularLocation>
        <location evidence="7">Endoplasmic reticulum</location>
    </subcellularLocation>
</comment>
<proteinExistence type="inferred from homology"/>
<comment type="catalytic activity">
    <reaction evidence="6">
        <text>an N-acetyl-alpha-D-glucosaminyl-diphospho-di-trans,poly-cis-dolichol + UDP-N-acetyl-alpha-D-glucosamine = an N,N'-diacetylchitobiosyl-diphospho-di-trans,poly-cis-dolichol + UDP + H(+)</text>
        <dbReference type="Rhea" id="RHEA:23380"/>
        <dbReference type="Rhea" id="RHEA-COMP:19507"/>
        <dbReference type="Rhea" id="RHEA-COMP:19510"/>
        <dbReference type="ChEBI" id="CHEBI:15378"/>
        <dbReference type="ChEBI" id="CHEBI:57269"/>
        <dbReference type="ChEBI" id="CHEBI:57705"/>
        <dbReference type="ChEBI" id="CHEBI:58223"/>
        <dbReference type="ChEBI" id="CHEBI:58427"/>
        <dbReference type="EC" id="2.4.1.141"/>
    </reaction>
</comment>
<dbReference type="EC" id="2.4.1.141" evidence="2 7"/>
<dbReference type="OrthoDB" id="4812683at2759"/>
<evidence type="ECO:0000256" key="1">
    <source>
        <dbReference type="ARBA" id="ARBA00011198"/>
    </source>
</evidence>
<evidence type="ECO:0000256" key="4">
    <source>
        <dbReference type="ARBA" id="ARBA00024804"/>
    </source>
</evidence>
<keyword evidence="7 9" id="KW-0808">Transferase</keyword>
<evidence type="ECO:0000313" key="9">
    <source>
        <dbReference type="EMBL" id="KDN69997.1"/>
    </source>
</evidence>
<evidence type="ECO:0000256" key="3">
    <source>
        <dbReference type="ARBA" id="ARBA00017468"/>
    </source>
</evidence>
<dbReference type="GO" id="GO:0004577">
    <property type="term" value="F:N-acetylglucosaminyldiphosphodolichol N-acetylglucosaminyltransferase activity"/>
    <property type="evidence" value="ECO:0007669"/>
    <property type="project" value="UniProtKB-EC"/>
</dbReference>
<comment type="caution">
    <text evidence="9">The sequence shown here is derived from an EMBL/GenBank/DDBJ whole genome shotgun (WGS) entry which is preliminary data.</text>
</comment>
<comment type="function">
    <text evidence="4 7">Involved in protein N-glycosylation. Essential for the second step of the dolichol-linked oligosaccharide pathway.</text>
</comment>
<organism evidence="9 10">
    <name type="scientific">Colletotrichum sublineola</name>
    <name type="common">Sorghum anthracnose fungus</name>
    <dbReference type="NCBI Taxonomy" id="1173701"/>
    <lineage>
        <taxon>Eukaryota</taxon>
        <taxon>Fungi</taxon>
        <taxon>Dikarya</taxon>
        <taxon>Ascomycota</taxon>
        <taxon>Pezizomycotina</taxon>
        <taxon>Sordariomycetes</taxon>
        <taxon>Hypocreomycetidae</taxon>
        <taxon>Glomerellales</taxon>
        <taxon>Glomerellaceae</taxon>
        <taxon>Colletotrichum</taxon>
        <taxon>Colletotrichum graminicola species complex</taxon>
    </lineage>
</organism>
<keyword evidence="10" id="KW-1185">Reference proteome</keyword>
<dbReference type="Proteomes" id="UP000027238">
    <property type="component" value="Unassembled WGS sequence"/>
</dbReference>
<evidence type="ECO:0000256" key="2">
    <source>
        <dbReference type="ARBA" id="ARBA00012614"/>
    </source>
</evidence>
<name>A0A066XM33_COLSU</name>
<dbReference type="AlphaFoldDB" id="A0A066XM33"/>
<evidence type="ECO:0000259" key="8">
    <source>
        <dbReference type="Pfam" id="PF04101"/>
    </source>
</evidence>
<dbReference type="InterPro" id="IPR007235">
    <property type="entry name" value="Glyco_trans_28_C"/>
</dbReference>
<reference evidence="10" key="1">
    <citation type="journal article" date="2014" name="Genome Announc.">
        <title>Draft genome sequence of Colletotrichum sublineola, a destructive pathogen of cultivated sorghum.</title>
        <authorList>
            <person name="Baroncelli R."/>
            <person name="Sanz-Martin J.M."/>
            <person name="Rech G.E."/>
            <person name="Sukno S.A."/>
            <person name="Thon M.R."/>
        </authorList>
    </citation>
    <scope>NUCLEOTIDE SEQUENCE [LARGE SCALE GENOMIC DNA]</scope>
    <source>
        <strain evidence="10">TX430BB</strain>
    </source>
</reference>
<dbReference type="GO" id="GO:0005783">
    <property type="term" value="C:endoplasmic reticulum"/>
    <property type="evidence" value="ECO:0007669"/>
    <property type="project" value="UniProtKB-SubCell"/>
</dbReference>
<evidence type="ECO:0000256" key="7">
    <source>
        <dbReference type="RuleBase" id="RU362128"/>
    </source>
</evidence>
<dbReference type="EMBL" id="JMSE01000415">
    <property type="protein sequence ID" value="KDN69997.1"/>
    <property type="molecule type" value="Genomic_DNA"/>
</dbReference>
<evidence type="ECO:0000256" key="6">
    <source>
        <dbReference type="ARBA" id="ARBA00048184"/>
    </source>
</evidence>
<evidence type="ECO:0000313" key="10">
    <source>
        <dbReference type="Proteomes" id="UP000027238"/>
    </source>
</evidence>
<protein>
    <recommendedName>
        <fullName evidence="3 7">UDP-N-acetylglucosamine transferase subunit ALG13</fullName>
        <ecNumber evidence="2 7">2.4.1.141</ecNumber>
    </recommendedName>
    <alternativeName>
        <fullName evidence="5 7">Asparagine-linked glycosylation protein 13</fullName>
    </alternativeName>
</protein>
<sequence length="504" mass="55787">MYLSFLTALEVRRSLLALSIIFAITLAAGSSFTNAAGLVHGDAVSQADGWNICATPGDVVSRDIQHPASAAESQVKEVIEILAHSAGSKIPGPSQSLRTVEGRIEVFFIIYGGSNGDVPILSSVLRGMLDRPAIFDVKHAIVLGDSFRDFFPDSLKARFANDTREWASKVNPPNRKQAIALFINKISSIIRGWSPDLIVASHFTPPSATTADQQRQIKQLTAPARNRLLVELQVFYLPGLRSTALTRKDIKHNHIRIYAQQPEIWDSWSPDAVGAAMVGKLPRLSSSHGTAKPARQGEVYSWIDKQGKRPIFYMGLGMKQRQFDKDHAFPAFVEVAKQELAAHTDWSFIILHNIGRSESTFRRTTHDGRVFHLFVGETSWATWFPEMSLVLTHGGVGSMTDAIAAGVPQIILPTDYAADQTYFAKRLGKMHIGIGLPEIPYAALTSKKPVSVREIRDAFARIRSARHSYVESIKPWRRNLVHTDALSNTFELIERMCAGLIART</sequence>
<dbReference type="HOGENOM" id="CLU_540796_0_0_1"/>
<keyword evidence="7" id="KW-0328">Glycosyltransferase</keyword>
<comment type="subunit">
    <text evidence="1 7">Heterodimer with ALG14 to form a functional enzyme.</text>
</comment>
<feature type="domain" description="Glycosyl transferase family 28 C-terminal" evidence="8">
    <location>
        <begin position="329"/>
        <end position="437"/>
    </location>
</feature>
<dbReference type="Pfam" id="PF04101">
    <property type="entry name" value="Glyco_tran_28_C"/>
    <property type="match status" value="1"/>
</dbReference>